<dbReference type="InterPro" id="IPR036412">
    <property type="entry name" value="HAD-like_sf"/>
</dbReference>
<dbReference type="KEGG" id="vg:26640251"/>
<protein>
    <submittedName>
        <fullName evidence="1">Putative phosphoheptose isomerase</fullName>
    </submittedName>
</protein>
<sequence length="112" mass="12966">MRYCVDIDGTICTLTPDPKTYEDAEPWNDRIETINRLYDEGNHITYFTARGMGRFCDSPDASVKASALLFDLTEKQLKDWGCKYHELILGKPHADFFIDDKGIQCDDFFKDK</sequence>
<dbReference type="Gene3D" id="3.40.50.1000">
    <property type="entry name" value="HAD superfamily/HAD-like"/>
    <property type="match status" value="1"/>
</dbReference>
<evidence type="ECO:0000313" key="1">
    <source>
        <dbReference type="EMBL" id="AIR93532.1"/>
    </source>
</evidence>
<name>A0A0K0KW16_9CAUD</name>
<reference evidence="2" key="1">
    <citation type="submission" date="2014-08" db="EMBL/GenBank/DDBJ databases">
        <authorList>
            <person name="Edwards T."/>
        </authorList>
    </citation>
    <scope>NUCLEOTIDE SEQUENCE [LARGE SCALE GENOMIC DNA]</scope>
</reference>
<dbReference type="GeneID" id="26640251"/>
<dbReference type="OrthoDB" id="19574at10239"/>
<proteinExistence type="predicted"/>
<accession>A0A0K0KW16</accession>
<dbReference type="EMBL" id="KM359505">
    <property type="protein sequence ID" value="AIR93532.1"/>
    <property type="molecule type" value="Genomic_DNA"/>
</dbReference>
<dbReference type="SUPFAM" id="SSF56784">
    <property type="entry name" value="HAD-like"/>
    <property type="match status" value="1"/>
</dbReference>
<dbReference type="RefSeq" id="YP_009213707.1">
    <property type="nucleotide sequence ID" value="NC_028955.1"/>
</dbReference>
<organism evidence="1 2">
    <name type="scientific">Prochlorococcus phage P-TIM68</name>
    <dbReference type="NCBI Taxonomy" id="1542477"/>
    <lineage>
        <taxon>Viruses</taxon>
        <taxon>Duplodnaviria</taxon>
        <taxon>Heunggongvirae</taxon>
        <taxon>Uroviricota</taxon>
        <taxon>Caudoviricetes</taxon>
        <taxon>Pantevenvirales</taxon>
        <taxon>Kyanoviridae</taxon>
        <taxon>Haifavirus</taxon>
        <taxon>Haifavirus tim68</taxon>
    </lineage>
</organism>
<dbReference type="Proteomes" id="UP000207741">
    <property type="component" value="Segment"/>
</dbReference>
<dbReference type="GO" id="GO:0016853">
    <property type="term" value="F:isomerase activity"/>
    <property type="evidence" value="ECO:0007669"/>
    <property type="project" value="UniProtKB-KW"/>
</dbReference>
<keyword evidence="1" id="KW-0413">Isomerase</keyword>
<dbReference type="InterPro" id="IPR023214">
    <property type="entry name" value="HAD_sf"/>
</dbReference>
<keyword evidence="2" id="KW-1185">Reference proteome</keyword>
<evidence type="ECO:0000313" key="2">
    <source>
        <dbReference type="Proteomes" id="UP000207741"/>
    </source>
</evidence>